<keyword evidence="5" id="KW-0597">Phosphoprotein</keyword>
<sequence length="543" mass="60815">MRTTMPNKGNGKKRGTRRVSLIVRWVSIVALTIAVSFLVFCGVVFNTVKQESLTQQKDVSNEVVTTLRKRLVGIDRELEITSVIQQLSPDTQRLLNGGPTIPNDQSSNKSSVFSDSVLTTITNPDVTVAIYNLRDEIVFHNGDTAPKLVKFSGSKKTVVKDDKKGQSVLYVYQEVRNRTSGKLTGYIVVKNVMTSYNRLIHRTVRVMAWLSCLGILAAIIVSYVVVRNVVKPIKIMSKVAREVNEDPNSSVRIPELHRNDELEELGLSFNRMLDRMQKYIEQQKQFVSDVSHELRTPVAVIEGHLSMLKRWGKDDPQILEESIDASISEAERMKHLIQEMLDLTRAEQISVHYPNAITEPMEVLTRVVGDMAMVHPDFEIHLEVSDLDPETKIQIYQGHLEQLLIILIDNGIKYSTDRKEITVSAGQAGSECQIVVQDYGEGISDEDKKKIFNRFYRVDKARTREKGGNGLGLSIAQKLVESYHGKISVESVLGQGSQFRITFPVLSESDVKRLKARQAAQEATGGQGNALPGLQSQDAGKQE</sequence>
<feature type="region of interest" description="Disordered" evidence="12">
    <location>
        <begin position="516"/>
        <end position="543"/>
    </location>
</feature>
<dbReference type="EMBL" id="VUMX01000006">
    <property type="protein sequence ID" value="MST86666.1"/>
    <property type="molecule type" value="Genomic_DNA"/>
</dbReference>
<keyword evidence="6" id="KW-0808">Transferase</keyword>
<dbReference type="Pfam" id="PF02518">
    <property type="entry name" value="HATPase_c"/>
    <property type="match status" value="1"/>
</dbReference>
<evidence type="ECO:0000259" key="14">
    <source>
        <dbReference type="PROSITE" id="PS50109"/>
    </source>
</evidence>
<keyword evidence="9 13" id="KW-1133">Transmembrane helix</keyword>
<dbReference type="InterPro" id="IPR005467">
    <property type="entry name" value="His_kinase_dom"/>
</dbReference>
<dbReference type="Gene3D" id="1.10.287.130">
    <property type="match status" value="1"/>
</dbReference>
<dbReference type="SUPFAM" id="SSF47384">
    <property type="entry name" value="Homodimeric domain of signal transducing histidine kinase"/>
    <property type="match status" value="1"/>
</dbReference>
<dbReference type="GO" id="GO:0000155">
    <property type="term" value="F:phosphorelay sensor kinase activity"/>
    <property type="evidence" value="ECO:0007669"/>
    <property type="project" value="InterPro"/>
</dbReference>
<evidence type="ECO:0000256" key="5">
    <source>
        <dbReference type="ARBA" id="ARBA00022553"/>
    </source>
</evidence>
<accession>A0A6A8MBR7</accession>
<dbReference type="FunFam" id="1.10.287.130:FF:000001">
    <property type="entry name" value="Two-component sensor histidine kinase"/>
    <property type="match status" value="1"/>
</dbReference>
<feature type="transmembrane region" description="Helical" evidence="13">
    <location>
        <begin position="21"/>
        <end position="45"/>
    </location>
</feature>
<dbReference type="InterPro" id="IPR003660">
    <property type="entry name" value="HAMP_dom"/>
</dbReference>
<comment type="caution">
    <text evidence="16">The sequence shown here is derived from an EMBL/GenBank/DDBJ whole genome shotgun (WGS) entry which is preliminary data.</text>
</comment>
<feature type="compositionally biased region" description="Polar residues" evidence="12">
    <location>
        <begin position="534"/>
        <end position="543"/>
    </location>
</feature>
<feature type="domain" description="HAMP" evidence="15">
    <location>
        <begin position="227"/>
        <end position="281"/>
    </location>
</feature>
<dbReference type="Pfam" id="PF18719">
    <property type="entry name" value="ArlS_N"/>
    <property type="match status" value="1"/>
</dbReference>
<dbReference type="SUPFAM" id="SSF158472">
    <property type="entry name" value="HAMP domain-like"/>
    <property type="match status" value="1"/>
</dbReference>
<evidence type="ECO:0000259" key="15">
    <source>
        <dbReference type="PROSITE" id="PS50885"/>
    </source>
</evidence>
<feature type="domain" description="Histidine kinase" evidence="14">
    <location>
        <begin position="289"/>
        <end position="507"/>
    </location>
</feature>
<dbReference type="PANTHER" id="PTHR45528:SF12">
    <property type="entry name" value="SENSOR HISTIDINE KINASE ARSS"/>
    <property type="match status" value="1"/>
</dbReference>
<keyword evidence="17" id="KW-1185">Reference proteome</keyword>
<evidence type="ECO:0000256" key="6">
    <source>
        <dbReference type="ARBA" id="ARBA00022679"/>
    </source>
</evidence>
<gene>
    <name evidence="16" type="ORF">FYJ62_03185</name>
</gene>
<dbReference type="OrthoDB" id="9786919at2"/>
<proteinExistence type="predicted"/>
<dbReference type="FunFam" id="3.30.565.10:FF:000006">
    <property type="entry name" value="Sensor histidine kinase WalK"/>
    <property type="match status" value="1"/>
</dbReference>
<dbReference type="InterPro" id="IPR041610">
    <property type="entry name" value="ArlS_N"/>
</dbReference>
<evidence type="ECO:0000256" key="11">
    <source>
        <dbReference type="ARBA" id="ARBA00023136"/>
    </source>
</evidence>
<dbReference type="SMART" id="SM00388">
    <property type="entry name" value="HisKA"/>
    <property type="match status" value="1"/>
</dbReference>
<dbReference type="PROSITE" id="PS50109">
    <property type="entry name" value="HIS_KIN"/>
    <property type="match status" value="1"/>
</dbReference>
<evidence type="ECO:0000256" key="2">
    <source>
        <dbReference type="ARBA" id="ARBA00004141"/>
    </source>
</evidence>
<dbReference type="SMART" id="SM00387">
    <property type="entry name" value="HATPase_c"/>
    <property type="match status" value="1"/>
</dbReference>
<dbReference type="InterPro" id="IPR050398">
    <property type="entry name" value="HssS/ArlS-like"/>
</dbReference>
<dbReference type="Proteomes" id="UP000438120">
    <property type="component" value="Unassembled WGS sequence"/>
</dbReference>
<dbReference type="Gene3D" id="6.10.340.10">
    <property type="match status" value="1"/>
</dbReference>
<keyword evidence="10" id="KW-0902">Two-component regulatory system</keyword>
<dbReference type="InterPro" id="IPR036890">
    <property type="entry name" value="HATPase_C_sf"/>
</dbReference>
<evidence type="ECO:0000256" key="1">
    <source>
        <dbReference type="ARBA" id="ARBA00000085"/>
    </source>
</evidence>
<name>A0A6A8MBR7_9LACO</name>
<dbReference type="PRINTS" id="PR00344">
    <property type="entry name" value="BCTRLSENSOR"/>
</dbReference>
<dbReference type="InterPro" id="IPR003661">
    <property type="entry name" value="HisK_dim/P_dom"/>
</dbReference>
<evidence type="ECO:0000256" key="3">
    <source>
        <dbReference type="ARBA" id="ARBA00012438"/>
    </source>
</evidence>
<dbReference type="SUPFAM" id="SSF55874">
    <property type="entry name" value="ATPase domain of HSP90 chaperone/DNA topoisomerase II/histidine kinase"/>
    <property type="match status" value="1"/>
</dbReference>
<evidence type="ECO:0000256" key="9">
    <source>
        <dbReference type="ARBA" id="ARBA00022989"/>
    </source>
</evidence>
<dbReference type="Pfam" id="PF00672">
    <property type="entry name" value="HAMP"/>
    <property type="match status" value="1"/>
</dbReference>
<comment type="catalytic activity">
    <reaction evidence="1">
        <text>ATP + protein L-histidine = ADP + protein N-phospho-L-histidine.</text>
        <dbReference type="EC" id="2.7.13.3"/>
    </reaction>
</comment>
<keyword evidence="11 13" id="KW-0472">Membrane</keyword>
<comment type="subcellular location">
    <subcellularLocation>
        <location evidence="2">Membrane</location>
        <topology evidence="2">Multi-pass membrane protein</topology>
    </subcellularLocation>
</comment>
<protein>
    <recommendedName>
        <fullName evidence="4">Signal transduction histidine-protein kinase ArlS</fullName>
        <ecNumber evidence="3">2.7.13.3</ecNumber>
    </recommendedName>
</protein>
<dbReference type="AlphaFoldDB" id="A0A6A8MBR7"/>
<dbReference type="PANTHER" id="PTHR45528">
    <property type="entry name" value="SENSOR HISTIDINE KINASE CPXA"/>
    <property type="match status" value="1"/>
</dbReference>
<dbReference type="CDD" id="cd00082">
    <property type="entry name" value="HisKA"/>
    <property type="match status" value="1"/>
</dbReference>
<dbReference type="InterPro" id="IPR003594">
    <property type="entry name" value="HATPase_dom"/>
</dbReference>
<evidence type="ECO:0000256" key="13">
    <source>
        <dbReference type="SAM" id="Phobius"/>
    </source>
</evidence>
<keyword evidence="7 13" id="KW-0812">Transmembrane</keyword>
<evidence type="ECO:0000256" key="4">
    <source>
        <dbReference type="ARBA" id="ARBA00015735"/>
    </source>
</evidence>
<dbReference type="Gene3D" id="3.30.565.10">
    <property type="entry name" value="Histidine kinase-like ATPase, C-terminal domain"/>
    <property type="match status" value="1"/>
</dbReference>
<evidence type="ECO:0000256" key="12">
    <source>
        <dbReference type="SAM" id="MobiDB-lite"/>
    </source>
</evidence>
<dbReference type="Pfam" id="PF00512">
    <property type="entry name" value="HisKA"/>
    <property type="match status" value="1"/>
</dbReference>
<reference evidence="16 17" key="1">
    <citation type="submission" date="2019-08" db="EMBL/GenBank/DDBJ databases">
        <title>In-depth cultivation of the pig gut microbiome towards novel bacterial diversity and tailored functional studies.</title>
        <authorList>
            <person name="Wylensek D."/>
            <person name="Hitch T.C.A."/>
            <person name="Clavel T."/>
        </authorList>
    </citation>
    <scope>NUCLEOTIDE SEQUENCE [LARGE SCALE GENOMIC DNA]</scope>
    <source>
        <strain evidence="16 17">Bifido-178-WT-2B</strain>
    </source>
</reference>
<dbReference type="InterPro" id="IPR036097">
    <property type="entry name" value="HisK_dim/P_sf"/>
</dbReference>
<dbReference type="CDD" id="cd06225">
    <property type="entry name" value="HAMP"/>
    <property type="match status" value="1"/>
</dbReference>
<evidence type="ECO:0000256" key="7">
    <source>
        <dbReference type="ARBA" id="ARBA00022692"/>
    </source>
</evidence>
<organism evidence="16 17">
    <name type="scientific">Lactobacillus porci</name>
    <dbReference type="NCBI Taxonomy" id="2012477"/>
    <lineage>
        <taxon>Bacteria</taxon>
        <taxon>Bacillati</taxon>
        <taxon>Bacillota</taxon>
        <taxon>Bacilli</taxon>
        <taxon>Lactobacillales</taxon>
        <taxon>Lactobacillaceae</taxon>
        <taxon>Lactobacillus</taxon>
    </lineage>
</organism>
<feature type="transmembrane region" description="Helical" evidence="13">
    <location>
        <begin position="206"/>
        <end position="226"/>
    </location>
</feature>
<keyword evidence="8 16" id="KW-0418">Kinase</keyword>
<evidence type="ECO:0000313" key="16">
    <source>
        <dbReference type="EMBL" id="MST86666.1"/>
    </source>
</evidence>
<evidence type="ECO:0000313" key="17">
    <source>
        <dbReference type="Proteomes" id="UP000438120"/>
    </source>
</evidence>
<dbReference type="InterPro" id="IPR004358">
    <property type="entry name" value="Sig_transdc_His_kin-like_C"/>
</dbReference>
<evidence type="ECO:0000256" key="10">
    <source>
        <dbReference type="ARBA" id="ARBA00023012"/>
    </source>
</evidence>
<dbReference type="EC" id="2.7.13.3" evidence="3"/>
<dbReference type="GO" id="GO:0016020">
    <property type="term" value="C:membrane"/>
    <property type="evidence" value="ECO:0007669"/>
    <property type="project" value="UniProtKB-SubCell"/>
</dbReference>
<dbReference type="PROSITE" id="PS50885">
    <property type="entry name" value="HAMP"/>
    <property type="match status" value="1"/>
</dbReference>
<evidence type="ECO:0000256" key="8">
    <source>
        <dbReference type="ARBA" id="ARBA00022777"/>
    </source>
</evidence>
<dbReference type="SMART" id="SM00304">
    <property type="entry name" value="HAMP"/>
    <property type="match status" value="1"/>
</dbReference>